<keyword evidence="2 5" id="KW-0812">Transmembrane</keyword>
<feature type="domain" description="STAS" evidence="6">
    <location>
        <begin position="407"/>
        <end position="498"/>
    </location>
</feature>
<dbReference type="InterPro" id="IPR036513">
    <property type="entry name" value="STAS_dom_sf"/>
</dbReference>
<protein>
    <submittedName>
        <fullName evidence="7">Sodium-independent anion transporter</fullName>
    </submittedName>
</protein>
<dbReference type="Gene3D" id="3.30.750.24">
    <property type="entry name" value="STAS domain"/>
    <property type="match status" value="1"/>
</dbReference>
<dbReference type="CDD" id="cd07042">
    <property type="entry name" value="STAS_SulP_like_sulfate_transporter"/>
    <property type="match status" value="1"/>
</dbReference>
<reference evidence="7 8" key="1">
    <citation type="submission" date="2017-12" db="EMBL/GenBank/DDBJ databases">
        <title>Genome sequence of the active heterotrophic nitrifier-denitrifier, Cupriavidus pauculus UM1.</title>
        <authorList>
            <person name="Putonti C."/>
            <person name="Castignetti D."/>
        </authorList>
    </citation>
    <scope>NUCLEOTIDE SEQUENCE [LARGE SCALE GENOMIC DNA]</scope>
    <source>
        <strain evidence="7 8">UM1</strain>
    </source>
</reference>
<dbReference type="InterPro" id="IPR002645">
    <property type="entry name" value="STAS_dom"/>
</dbReference>
<dbReference type="OrthoDB" id="9769739at2"/>
<accession>A0A2N5C4W7</accession>
<dbReference type="EMBL" id="PJRP01000019">
    <property type="protein sequence ID" value="PLP97261.1"/>
    <property type="molecule type" value="Genomic_DNA"/>
</dbReference>
<dbReference type="Proteomes" id="UP000234341">
    <property type="component" value="Unassembled WGS sequence"/>
</dbReference>
<gene>
    <name evidence="7" type="ORF">CYJ10_28515</name>
</gene>
<feature type="transmembrane region" description="Helical" evidence="5">
    <location>
        <begin position="297"/>
        <end position="317"/>
    </location>
</feature>
<evidence type="ECO:0000259" key="6">
    <source>
        <dbReference type="PROSITE" id="PS50801"/>
    </source>
</evidence>
<comment type="caution">
    <text evidence="7">The sequence shown here is derived from an EMBL/GenBank/DDBJ whole genome shotgun (WGS) entry which is preliminary data.</text>
</comment>
<evidence type="ECO:0000256" key="4">
    <source>
        <dbReference type="ARBA" id="ARBA00023136"/>
    </source>
</evidence>
<dbReference type="InterPro" id="IPR052706">
    <property type="entry name" value="Membrane-Transporter-like"/>
</dbReference>
<evidence type="ECO:0000256" key="5">
    <source>
        <dbReference type="SAM" id="Phobius"/>
    </source>
</evidence>
<feature type="transmembrane region" description="Helical" evidence="5">
    <location>
        <begin position="147"/>
        <end position="165"/>
    </location>
</feature>
<feature type="transmembrane region" description="Helical" evidence="5">
    <location>
        <begin position="93"/>
        <end position="111"/>
    </location>
</feature>
<dbReference type="SUPFAM" id="SSF52091">
    <property type="entry name" value="SpoIIaa-like"/>
    <property type="match status" value="1"/>
</dbReference>
<evidence type="ECO:0000256" key="2">
    <source>
        <dbReference type="ARBA" id="ARBA00022692"/>
    </source>
</evidence>
<evidence type="ECO:0000256" key="3">
    <source>
        <dbReference type="ARBA" id="ARBA00022989"/>
    </source>
</evidence>
<dbReference type="PROSITE" id="PS50801">
    <property type="entry name" value="STAS"/>
    <property type="match status" value="1"/>
</dbReference>
<dbReference type="Pfam" id="PF01740">
    <property type="entry name" value="STAS"/>
    <property type="match status" value="1"/>
</dbReference>
<feature type="transmembrane region" description="Helical" evidence="5">
    <location>
        <begin position="21"/>
        <end position="43"/>
    </location>
</feature>
<comment type="subcellular location">
    <subcellularLocation>
        <location evidence="1">Membrane</location>
        <topology evidence="1">Multi-pass membrane protein</topology>
    </subcellularLocation>
</comment>
<sequence>MQSRTFAQAFRQEWLSNVRGDMLAGIVVALALIPEALAFSIIAGVDPKVGLYAAFSIAVVSAIAGGRPGMISAATGAVALVIASLVKAHGVEYVLAAGILAGLLQIGAGYLRLGALMRFVSRSVVTGFVNALAILIFLAQLPQLQGGAWYAYAMVAGGLGTIYLLPRVTRAVPSPLVCIVVMTAISMALQLDLRTVGDMGSFPDELPVFALPHVPFSLDTLGIIFPYSVSIAVVGLLESLMTASIVDDFTDTASDKNRECRGQGCANIVAGFLGGMPGCAMIGQTVINLKSGGRGRLSTFVAGAFLLVLVVFLAPWVRQIPMAALVAVMVMVSISTFDWRSVARLRTHPKSSSVVMVATVIAVVTTHNLAIGVGLGVLLSAVFFADKARRILTVSSTLDEATQARHYAVRGQVFFASSEAFVAEFDFREPVQAVRLDLSHAHFWDITAIEALDRIVHKFRRNGIAVDIVGLNRASATMIEKYATHDKAAGATGAELSH</sequence>
<dbReference type="Pfam" id="PF00916">
    <property type="entry name" value="Sulfate_transp"/>
    <property type="match status" value="2"/>
</dbReference>
<feature type="transmembrane region" description="Helical" evidence="5">
    <location>
        <begin position="49"/>
        <end position="65"/>
    </location>
</feature>
<name>A0A2N5C4W7_9BURK</name>
<dbReference type="GO" id="GO:0016020">
    <property type="term" value="C:membrane"/>
    <property type="evidence" value="ECO:0007669"/>
    <property type="project" value="UniProtKB-SubCell"/>
</dbReference>
<dbReference type="PANTHER" id="PTHR43310:SF1">
    <property type="entry name" value="SULFATE TRANSPORTER YBAR-RELATED"/>
    <property type="match status" value="1"/>
</dbReference>
<feature type="transmembrane region" description="Helical" evidence="5">
    <location>
        <begin position="172"/>
        <end position="193"/>
    </location>
</feature>
<keyword evidence="3 5" id="KW-1133">Transmembrane helix</keyword>
<feature type="transmembrane region" description="Helical" evidence="5">
    <location>
        <begin position="123"/>
        <end position="141"/>
    </location>
</feature>
<evidence type="ECO:0000256" key="1">
    <source>
        <dbReference type="ARBA" id="ARBA00004141"/>
    </source>
</evidence>
<dbReference type="InterPro" id="IPR011547">
    <property type="entry name" value="SLC26A/SulP_dom"/>
</dbReference>
<organism evidence="7 8">
    <name type="scientific">Cupriavidus pauculus</name>
    <dbReference type="NCBI Taxonomy" id="82633"/>
    <lineage>
        <taxon>Bacteria</taxon>
        <taxon>Pseudomonadati</taxon>
        <taxon>Pseudomonadota</taxon>
        <taxon>Betaproteobacteria</taxon>
        <taxon>Burkholderiales</taxon>
        <taxon>Burkholderiaceae</taxon>
        <taxon>Cupriavidus</taxon>
    </lineage>
</organism>
<dbReference type="AlphaFoldDB" id="A0A2N5C4W7"/>
<keyword evidence="4 5" id="KW-0472">Membrane</keyword>
<evidence type="ECO:0000313" key="8">
    <source>
        <dbReference type="Proteomes" id="UP000234341"/>
    </source>
</evidence>
<feature type="transmembrane region" description="Helical" evidence="5">
    <location>
        <begin position="323"/>
        <end position="342"/>
    </location>
</feature>
<evidence type="ECO:0000313" key="7">
    <source>
        <dbReference type="EMBL" id="PLP97261.1"/>
    </source>
</evidence>
<dbReference type="PANTHER" id="PTHR43310">
    <property type="entry name" value="SULFATE TRANSPORTER YBAR-RELATED"/>
    <property type="match status" value="1"/>
</dbReference>
<dbReference type="RefSeq" id="WP_101684787.1">
    <property type="nucleotide sequence ID" value="NZ_PJRP01000019.1"/>
</dbReference>
<proteinExistence type="predicted"/>
<feature type="transmembrane region" description="Helical" evidence="5">
    <location>
        <begin position="354"/>
        <end position="385"/>
    </location>
</feature>
<feature type="transmembrane region" description="Helical" evidence="5">
    <location>
        <begin position="213"/>
        <end position="237"/>
    </location>
</feature>